<feature type="compositionally biased region" description="Pro residues" evidence="1">
    <location>
        <begin position="206"/>
        <end position="215"/>
    </location>
</feature>
<name>A0AA88RAR7_9ASTE</name>
<evidence type="ECO:0008006" key="4">
    <source>
        <dbReference type="Google" id="ProtNLM"/>
    </source>
</evidence>
<feature type="region of interest" description="Disordered" evidence="1">
    <location>
        <begin position="82"/>
        <end position="234"/>
    </location>
</feature>
<keyword evidence="3" id="KW-1185">Reference proteome</keyword>
<dbReference type="EMBL" id="JAVXUO010001870">
    <property type="protein sequence ID" value="KAK2978471.1"/>
    <property type="molecule type" value="Genomic_DNA"/>
</dbReference>
<evidence type="ECO:0000313" key="3">
    <source>
        <dbReference type="Proteomes" id="UP001187471"/>
    </source>
</evidence>
<comment type="caution">
    <text evidence="2">The sequence shown here is derived from an EMBL/GenBank/DDBJ whole genome shotgun (WGS) entry which is preliminary data.</text>
</comment>
<feature type="compositionally biased region" description="Low complexity" evidence="1">
    <location>
        <begin position="82"/>
        <end position="99"/>
    </location>
</feature>
<feature type="compositionally biased region" description="Pro residues" evidence="1">
    <location>
        <begin position="144"/>
        <end position="181"/>
    </location>
</feature>
<feature type="compositionally biased region" description="Low complexity" evidence="1">
    <location>
        <begin position="216"/>
        <end position="234"/>
    </location>
</feature>
<sequence>LENRQMERGRSKQASVLIWALAATLLSQNLVVSVMSAATVGDQKTYYPSPDPHAGSPPTVASFSCTVNNLAGLRFGIPIAGHGSPPSYGGTPPSHHGTPSHGGGSSHGTPPANCGNPPSGHHHDPSPSTPTGGPPTGGSYSPPTYTPTPSIPTPSTPYTPTPSIPTPSTPYTPTPSIPTPSTPTIISPPTTPIDPGTPTIPGISIPSPPLLPSYPPIGGTTPIDPGTPTIPGISIPSPPLLPSYPPIGGTCDYWRTHPGYIWGLFGWWGTTVGGALGVSSIPGFGSHLSLQQALSNTRSDGFGALYREGTASLLNSMVNNRFPFTTNQVRDNFVSALGSNKAAAAQARVFKKANEGRLKPRA</sequence>
<reference evidence="2" key="1">
    <citation type="submission" date="2022-12" db="EMBL/GenBank/DDBJ databases">
        <title>Draft genome assemblies for two species of Escallonia (Escalloniales).</title>
        <authorList>
            <person name="Chanderbali A."/>
            <person name="Dervinis C."/>
            <person name="Anghel I."/>
            <person name="Soltis D."/>
            <person name="Soltis P."/>
            <person name="Zapata F."/>
        </authorList>
    </citation>
    <scope>NUCLEOTIDE SEQUENCE</scope>
    <source>
        <strain evidence="2">UCBG92.1500</strain>
        <tissue evidence="2">Leaf</tissue>
    </source>
</reference>
<dbReference type="InterPro" id="IPR039923">
    <property type="entry name" value="Protodermal_1"/>
</dbReference>
<feature type="compositionally biased region" description="Low complexity" evidence="1">
    <location>
        <begin position="182"/>
        <end position="205"/>
    </location>
</feature>
<gene>
    <name evidence="2" type="ORF">RJ640_003225</name>
</gene>
<dbReference type="Proteomes" id="UP001187471">
    <property type="component" value="Unassembled WGS sequence"/>
</dbReference>
<organism evidence="2 3">
    <name type="scientific">Escallonia rubra</name>
    <dbReference type="NCBI Taxonomy" id="112253"/>
    <lineage>
        <taxon>Eukaryota</taxon>
        <taxon>Viridiplantae</taxon>
        <taxon>Streptophyta</taxon>
        <taxon>Embryophyta</taxon>
        <taxon>Tracheophyta</taxon>
        <taxon>Spermatophyta</taxon>
        <taxon>Magnoliopsida</taxon>
        <taxon>eudicotyledons</taxon>
        <taxon>Gunneridae</taxon>
        <taxon>Pentapetalae</taxon>
        <taxon>asterids</taxon>
        <taxon>campanulids</taxon>
        <taxon>Escalloniales</taxon>
        <taxon>Escalloniaceae</taxon>
        <taxon>Escallonia</taxon>
    </lineage>
</organism>
<accession>A0AA88RAR7</accession>
<dbReference type="PANTHER" id="PTHR33210:SF18">
    <property type="entry name" value="PROTODERMAL FACTOR 1"/>
    <property type="match status" value="1"/>
</dbReference>
<evidence type="ECO:0000256" key="1">
    <source>
        <dbReference type="SAM" id="MobiDB-lite"/>
    </source>
</evidence>
<evidence type="ECO:0000313" key="2">
    <source>
        <dbReference type="EMBL" id="KAK2978471.1"/>
    </source>
</evidence>
<proteinExistence type="predicted"/>
<feature type="non-terminal residue" evidence="2">
    <location>
        <position position="362"/>
    </location>
</feature>
<dbReference type="PANTHER" id="PTHR33210">
    <property type="entry name" value="PROTODERMAL FACTOR 1"/>
    <property type="match status" value="1"/>
</dbReference>
<dbReference type="AlphaFoldDB" id="A0AA88RAR7"/>
<dbReference type="PRINTS" id="PR01217">
    <property type="entry name" value="PRICHEXTENSN"/>
</dbReference>
<protein>
    <recommendedName>
        <fullName evidence="4">Protodermal factor 1</fullName>
    </recommendedName>
</protein>